<proteinExistence type="predicted"/>
<keyword evidence="2" id="KW-1185">Reference proteome</keyword>
<dbReference type="Pfam" id="PF04978">
    <property type="entry name" value="MST"/>
    <property type="match status" value="1"/>
</dbReference>
<comment type="caution">
    <text evidence="1">The sequence shown here is derived from an EMBL/GenBank/DDBJ whole genome shotgun (WGS) entry which is preliminary data.</text>
</comment>
<dbReference type="Proteomes" id="UP001430172">
    <property type="component" value="Unassembled WGS sequence"/>
</dbReference>
<reference evidence="1" key="1">
    <citation type="submission" date="2021-02" db="EMBL/GenBank/DDBJ databases">
        <title>Phycicoccus sp. MQZ13P-5T, whole genome shotgun sequence.</title>
        <authorList>
            <person name="Tuo L."/>
        </authorList>
    </citation>
    <scope>NUCLEOTIDE SEQUENCE</scope>
    <source>
        <strain evidence="1">MQZ13P-5</strain>
    </source>
</reference>
<name>A0ABS2CKZ7_9MICO</name>
<dbReference type="Gene3D" id="1.20.120.450">
    <property type="entry name" value="dinb family like domain"/>
    <property type="match status" value="1"/>
</dbReference>
<gene>
    <name evidence="1" type="ORF">JQN70_09215</name>
</gene>
<dbReference type="InterPro" id="IPR034660">
    <property type="entry name" value="DinB/YfiT-like"/>
</dbReference>
<dbReference type="InterPro" id="IPR007061">
    <property type="entry name" value="MST-like"/>
</dbReference>
<evidence type="ECO:0000313" key="1">
    <source>
        <dbReference type="EMBL" id="MBM6400561.1"/>
    </source>
</evidence>
<dbReference type="RefSeq" id="WP_204131043.1">
    <property type="nucleotide sequence ID" value="NZ_JAFDVD010000009.1"/>
</dbReference>
<organism evidence="1 2">
    <name type="scientific">Phycicoccus sonneratiae</name>
    <dbReference type="NCBI Taxonomy" id="2807628"/>
    <lineage>
        <taxon>Bacteria</taxon>
        <taxon>Bacillati</taxon>
        <taxon>Actinomycetota</taxon>
        <taxon>Actinomycetes</taxon>
        <taxon>Micrococcales</taxon>
        <taxon>Intrasporangiaceae</taxon>
        <taxon>Phycicoccus</taxon>
    </lineage>
</organism>
<evidence type="ECO:0000313" key="2">
    <source>
        <dbReference type="Proteomes" id="UP001430172"/>
    </source>
</evidence>
<sequence length="159" mass="17264">MISADELLVYCDAALDEYAAICRELGDDLVSSRPDGLPSANSAFALVTHVAGVMARWGRTVNRGIVVPRDRAAEFVATGTVEEALAVLEAARARFHEDVAATAFREPPANPHADWPEPGYETQGGILLHVYEELAQHLGQLEVTRDLLVAHRGRADHAR</sequence>
<protein>
    <submittedName>
        <fullName evidence="1">DUF664 domain-containing protein</fullName>
    </submittedName>
</protein>
<dbReference type="SUPFAM" id="SSF109854">
    <property type="entry name" value="DinB/YfiT-like putative metalloenzymes"/>
    <property type="match status" value="1"/>
</dbReference>
<dbReference type="EMBL" id="JAFDVD010000009">
    <property type="protein sequence ID" value="MBM6400561.1"/>
    <property type="molecule type" value="Genomic_DNA"/>
</dbReference>
<accession>A0ABS2CKZ7</accession>